<evidence type="ECO:0000256" key="2">
    <source>
        <dbReference type="SAM" id="MobiDB-lite"/>
    </source>
</evidence>
<proteinExistence type="predicted"/>
<gene>
    <name evidence="4" type="ORF">HF325_002259</name>
</gene>
<accession>A0A8H7LC52</accession>
<feature type="chain" id="PRO_5034111968" evidence="3">
    <location>
        <begin position="17"/>
        <end position="330"/>
    </location>
</feature>
<keyword evidence="3" id="KW-0732">Signal</keyword>
<keyword evidence="1" id="KW-0175">Coiled coil</keyword>
<organism evidence="4 5">
    <name type="scientific">Metschnikowia pulcherrima</name>
    <dbReference type="NCBI Taxonomy" id="27326"/>
    <lineage>
        <taxon>Eukaryota</taxon>
        <taxon>Fungi</taxon>
        <taxon>Dikarya</taxon>
        <taxon>Ascomycota</taxon>
        <taxon>Saccharomycotina</taxon>
        <taxon>Pichiomycetes</taxon>
        <taxon>Metschnikowiaceae</taxon>
        <taxon>Metschnikowia</taxon>
    </lineage>
</organism>
<evidence type="ECO:0000256" key="3">
    <source>
        <dbReference type="SAM" id="SignalP"/>
    </source>
</evidence>
<feature type="compositionally biased region" description="Basic and acidic residues" evidence="2">
    <location>
        <begin position="210"/>
        <end position="257"/>
    </location>
</feature>
<sequence>MQLILVLSAAVAAVSAMSTTERNPLQKRKIIIDGDDNKFGEIVGGPVVDGKGNPIDPKTLIDPALAGTSKIMGDRQSEELNAESVSAKIADAEAQLLKADAAMAQADKAVAAIPTDINELINTHMTPEQKAELELKDVQKMWYGRVLKKFNDNLQAKKPIDLNELINTDLNEDGRKRLGFTDAQNAWFAGVLGKLAASLGAQVTYRPELKQAGDSEKKEDKGVTSEEKGKQGKSNTDGKDGKDGKGAENGKDGENGKDVTTGKTDKALPVKGASAAKNATSPATAANATRTKTNITASNGLRSTGMGSHAVHESWAVLAGAVAAAMVLFV</sequence>
<dbReference type="Proteomes" id="UP000649328">
    <property type="component" value="Unassembled WGS sequence"/>
</dbReference>
<name>A0A8H7LC52_9ASCO</name>
<evidence type="ECO:0000313" key="4">
    <source>
        <dbReference type="EMBL" id="KAF8003014.1"/>
    </source>
</evidence>
<comment type="caution">
    <text evidence="4">The sequence shown here is derived from an EMBL/GenBank/DDBJ whole genome shotgun (WGS) entry which is preliminary data.</text>
</comment>
<reference evidence="4" key="1">
    <citation type="submission" date="2020-10" db="EMBL/GenBank/DDBJ databases">
        <title>The Whole-Genome Sequence of Metschnikowia persimmonesis, a Novel Endophytic Yeast Species Isolated from Medicinal Plant Diospyros kaki Thumb.</title>
        <authorList>
            <person name="Rahmat E."/>
            <person name="Kang Y."/>
        </authorList>
    </citation>
    <scope>NUCLEOTIDE SEQUENCE</scope>
    <source>
        <strain evidence="4">KIOM G15050</strain>
    </source>
</reference>
<evidence type="ECO:0000256" key="1">
    <source>
        <dbReference type="SAM" id="Coils"/>
    </source>
</evidence>
<dbReference type="OrthoDB" id="10377140at2759"/>
<feature type="signal peptide" evidence="3">
    <location>
        <begin position="1"/>
        <end position="16"/>
    </location>
</feature>
<dbReference type="EMBL" id="JACBPP010000003">
    <property type="protein sequence ID" value="KAF8003014.1"/>
    <property type="molecule type" value="Genomic_DNA"/>
</dbReference>
<dbReference type="AlphaFoldDB" id="A0A8H7LC52"/>
<feature type="compositionally biased region" description="Low complexity" evidence="2">
    <location>
        <begin position="273"/>
        <end position="297"/>
    </location>
</feature>
<evidence type="ECO:0000313" key="5">
    <source>
        <dbReference type="Proteomes" id="UP000649328"/>
    </source>
</evidence>
<keyword evidence="5" id="KW-1185">Reference proteome</keyword>
<protein>
    <submittedName>
        <fullName evidence="4">Uncharacterized protein</fullName>
    </submittedName>
</protein>
<feature type="region of interest" description="Disordered" evidence="2">
    <location>
        <begin position="210"/>
        <end position="306"/>
    </location>
</feature>
<feature type="coiled-coil region" evidence="1">
    <location>
        <begin position="75"/>
        <end position="109"/>
    </location>
</feature>